<dbReference type="InterPro" id="IPR012577">
    <property type="entry name" value="NIPSNAP"/>
</dbReference>
<gene>
    <name evidence="2" type="ORF">EYE40_14435</name>
</gene>
<dbReference type="Pfam" id="PF07978">
    <property type="entry name" value="NIPSNAP"/>
    <property type="match status" value="1"/>
</dbReference>
<name>A0A4Q9GQ84_9MICO</name>
<dbReference type="RefSeq" id="WP_130982976.1">
    <property type="nucleotide sequence ID" value="NZ_SISG01000002.1"/>
</dbReference>
<dbReference type="Proteomes" id="UP000294194">
    <property type="component" value="Unassembled WGS sequence"/>
</dbReference>
<dbReference type="Gene3D" id="3.30.70.100">
    <property type="match status" value="1"/>
</dbReference>
<keyword evidence="3" id="KW-1185">Reference proteome</keyword>
<accession>A0A4Q9GQ84</accession>
<organism evidence="2 3">
    <name type="scientific">Glaciihabitans arcticus</name>
    <dbReference type="NCBI Taxonomy" id="2668039"/>
    <lineage>
        <taxon>Bacteria</taxon>
        <taxon>Bacillati</taxon>
        <taxon>Actinomycetota</taxon>
        <taxon>Actinomycetes</taxon>
        <taxon>Micrococcales</taxon>
        <taxon>Microbacteriaceae</taxon>
        <taxon>Glaciihabitans</taxon>
    </lineage>
</organism>
<dbReference type="EMBL" id="SISG01000002">
    <property type="protein sequence ID" value="TBN55405.1"/>
    <property type="molecule type" value="Genomic_DNA"/>
</dbReference>
<dbReference type="AlphaFoldDB" id="A0A4Q9GQ84"/>
<dbReference type="SUPFAM" id="SSF54909">
    <property type="entry name" value="Dimeric alpha+beta barrel"/>
    <property type="match status" value="1"/>
</dbReference>
<dbReference type="InterPro" id="IPR011008">
    <property type="entry name" value="Dimeric_a/b-barrel"/>
</dbReference>
<sequence>MAVTFVIDYTIDPSKLAAFEEYSERWIQLVEREGGTHHGYYLPAEGASDKSLALFSFPSLTAYEVYRSNFGVDPDFIAADKLRTDSGCVLRWERTIMRPLAANPR</sequence>
<protein>
    <submittedName>
        <fullName evidence="2">NIPSNAP family protein</fullName>
    </submittedName>
</protein>
<evidence type="ECO:0000313" key="3">
    <source>
        <dbReference type="Proteomes" id="UP000294194"/>
    </source>
</evidence>
<comment type="caution">
    <text evidence="2">The sequence shown here is derived from an EMBL/GenBank/DDBJ whole genome shotgun (WGS) entry which is preliminary data.</text>
</comment>
<feature type="domain" description="NIPSNAP" evidence="1">
    <location>
        <begin position="7"/>
        <end position="101"/>
    </location>
</feature>
<reference evidence="3" key="1">
    <citation type="submission" date="2019-02" db="EMBL/GenBank/DDBJ databases">
        <title>Glaciihabitans arcticus sp. nov., a psychrotolerant bacterium isolated from polar soil.</title>
        <authorList>
            <person name="Dahal R.H."/>
        </authorList>
    </citation>
    <scope>NUCLEOTIDE SEQUENCE [LARGE SCALE GENOMIC DNA]</scope>
    <source>
        <strain evidence="3">RP-3-7</strain>
    </source>
</reference>
<evidence type="ECO:0000313" key="2">
    <source>
        <dbReference type="EMBL" id="TBN55405.1"/>
    </source>
</evidence>
<evidence type="ECO:0000259" key="1">
    <source>
        <dbReference type="Pfam" id="PF07978"/>
    </source>
</evidence>
<proteinExistence type="predicted"/>